<dbReference type="GO" id="GO:0052621">
    <property type="term" value="F:diguanylate cyclase activity"/>
    <property type="evidence" value="ECO:0007669"/>
    <property type="project" value="UniProtKB-EC"/>
</dbReference>
<proteinExistence type="predicted"/>
<comment type="caution">
    <text evidence="5">The sequence shown here is derived from an EMBL/GenBank/DDBJ whole genome shotgun (WGS) entry which is preliminary data.</text>
</comment>
<dbReference type="NCBIfam" id="TIGR00254">
    <property type="entry name" value="GGDEF"/>
    <property type="match status" value="1"/>
</dbReference>
<keyword evidence="3" id="KW-0472">Membrane</keyword>
<dbReference type="PANTHER" id="PTHR45138">
    <property type="entry name" value="REGULATORY COMPONENTS OF SENSORY TRANSDUCTION SYSTEM"/>
    <property type="match status" value="1"/>
</dbReference>
<dbReference type="AlphaFoldDB" id="A0A4R1NP02"/>
<dbReference type="InterPro" id="IPR043128">
    <property type="entry name" value="Rev_trsase/Diguanyl_cyclase"/>
</dbReference>
<dbReference type="Proteomes" id="UP000295673">
    <property type="component" value="Unassembled WGS sequence"/>
</dbReference>
<dbReference type="InterPro" id="IPR000160">
    <property type="entry name" value="GGDEF_dom"/>
</dbReference>
<evidence type="ECO:0000259" key="4">
    <source>
        <dbReference type="PROSITE" id="PS50887"/>
    </source>
</evidence>
<accession>A0A4R1NP02</accession>
<evidence type="ECO:0000256" key="3">
    <source>
        <dbReference type="SAM" id="Phobius"/>
    </source>
</evidence>
<evidence type="ECO:0000256" key="2">
    <source>
        <dbReference type="ARBA" id="ARBA00034247"/>
    </source>
</evidence>
<dbReference type="CDD" id="cd01949">
    <property type="entry name" value="GGDEF"/>
    <property type="match status" value="1"/>
</dbReference>
<name>A0A4R1NP02_9RHOB</name>
<gene>
    <name evidence="5" type="ORF">BXY66_1623</name>
</gene>
<dbReference type="PANTHER" id="PTHR45138:SF9">
    <property type="entry name" value="DIGUANYLATE CYCLASE DGCM-RELATED"/>
    <property type="match status" value="1"/>
</dbReference>
<dbReference type="PROSITE" id="PS50887">
    <property type="entry name" value="GGDEF"/>
    <property type="match status" value="1"/>
</dbReference>
<reference evidence="5 6" key="1">
    <citation type="submission" date="2019-03" db="EMBL/GenBank/DDBJ databases">
        <title>Genomic Encyclopedia of Archaeal and Bacterial Type Strains, Phase II (KMG-II): from individual species to whole genera.</title>
        <authorList>
            <person name="Goeker M."/>
        </authorList>
    </citation>
    <scope>NUCLEOTIDE SEQUENCE [LARGE SCALE GENOMIC DNA]</scope>
    <source>
        <strain evidence="5 6">DSM 26433</strain>
    </source>
</reference>
<evidence type="ECO:0000313" key="6">
    <source>
        <dbReference type="Proteomes" id="UP000295673"/>
    </source>
</evidence>
<keyword evidence="6" id="KW-1185">Reference proteome</keyword>
<dbReference type="EC" id="2.7.7.65" evidence="1"/>
<feature type="transmembrane region" description="Helical" evidence="3">
    <location>
        <begin position="12"/>
        <end position="37"/>
    </location>
</feature>
<keyword evidence="3" id="KW-0812">Transmembrane</keyword>
<evidence type="ECO:0000313" key="5">
    <source>
        <dbReference type="EMBL" id="TCL09571.1"/>
    </source>
</evidence>
<comment type="catalytic activity">
    <reaction evidence="2">
        <text>2 GTP = 3',3'-c-di-GMP + 2 diphosphate</text>
        <dbReference type="Rhea" id="RHEA:24898"/>
        <dbReference type="ChEBI" id="CHEBI:33019"/>
        <dbReference type="ChEBI" id="CHEBI:37565"/>
        <dbReference type="ChEBI" id="CHEBI:58805"/>
        <dbReference type="EC" id="2.7.7.65"/>
    </reaction>
</comment>
<protein>
    <recommendedName>
        <fullName evidence="1">diguanylate cyclase</fullName>
        <ecNumber evidence="1">2.7.7.65</ecNumber>
    </recommendedName>
</protein>
<dbReference type="RefSeq" id="WP_132859599.1">
    <property type="nucleotide sequence ID" value="NZ_SMGR01000001.1"/>
</dbReference>
<dbReference type="OrthoDB" id="9812260at2"/>
<feature type="domain" description="GGDEF" evidence="4">
    <location>
        <begin position="105"/>
        <end position="236"/>
    </location>
</feature>
<dbReference type="SUPFAM" id="SSF55073">
    <property type="entry name" value="Nucleotide cyclase"/>
    <property type="match status" value="1"/>
</dbReference>
<feature type="transmembrane region" description="Helical" evidence="3">
    <location>
        <begin position="43"/>
        <end position="67"/>
    </location>
</feature>
<evidence type="ECO:0000256" key="1">
    <source>
        <dbReference type="ARBA" id="ARBA00012528"/>
    </source>
</evidence>
<dbReference type="Pfam" id="PF00990">
    <property type="entry name" value="GGDEF"/>
    <property type="match status" value="1"/>
</dbReference>
<dbReference type="Gene3D" id="3.30.70.270">
    <property type="match status" value="1"/>
</dbReference>
<sequence length="236" mass="25994">MTLGTIKTRKQLIAMTMLWTGICVFLSYVICFPVAGVPAEPKFLITAILCPAIMAPAGAWVFGSLMMRLHQTSEELRHALERDHLTGIYNRQFLMTLLDSIRPDEDTVILMADIDHFKNINDTYGHFAGDKVIQKVAQTLEANCRATDMVARFGGEEFALVMRGAALGNSISAAERMRDAIAKQNIEHDGQILSVTISVGLAPRHGCEDISEIFKAADLALYKAKELGRDQVQIAA</sequence>
<dbReference type="EMBL" id="SMGR01000001">
    <property type="protein sequence ID" value="TCL09571.1"/>
    <property type="molecule type" value="Genomic_DNA"/>
</dbReference>
<organism evidence="5 6">
    <name type="scientific">Shimia isoporae</name>
    <dbReference type="NCBI Taxonomy" id="647720"/>
    <lineage>
        <taxon>Bacteria</taxon>
        <taxon>Pseudomonadati</taxon>
        <taxon>Pseudomonadota</taxon>
        <taxon>Alphaproteobacteria</taxon>
        <taxon>Rhodobacterales</taxon>
        <taxon>Roseobacteraceae</taxon>
    </lineage>
</organism>
<keyword evidence="3" id="KW-1133">Transmembrane helix</keyword>
<dbReference type="InterPro" id="IPR050469">
    <property type="entry name" value="Diguanylate_Cyclase"/>
</dbReference>
<dbReference type="SMART" id="SM00267">
    <property type="entry name" value="GGDEF"/>
    <property type="match status" value="1"/>
</dbReference>
<dbReference type="FunFam" id="3.30.70.270:FF:000001">
    <property type="entry name" value="Diguanylate cyclase domain protein"/>
    <property type="match status" value="1"/>
</dbReference>
<dbReference type="InterPro" id="IPR029787">
    <property type="entry name" value="Nucleotide_cyclase"/>
</dbReference>